<accession>A0A3L8DV59</accession>
<proteinExistence type="predicted"/>
<evidence type="ECO:0000313" key="1">
    <source>
        <dbReference type="EMBL" id="RLU23789.1"/>
    </source>
</evidence>
<name>A0A3L8DV59_OOCBI</name>
<reference evidence="1 2" key="1">
    <citation type="journal article" date="2018" name="Genome Res.">
        <title>The genomic architecture and molecular evolution of ant odorant receptors.</title>
        <authorList>
            <person name="McKenzie S.K."/>
            <person name="Kronauer D.J.C."/>
        </authorList>
    </citation>
    <scope>NUCLEOTIDE SEQUENCE [LARGE SCALE GENOMIC DNA]</scope>
    <source>
        <strain evidence="1">Clonal line C1</strain>
    </source>
</reference>
<dbReference type="AlphaFoldDB" id="A0A3L8DV59"/>
<dbReference type="Proteomes" id="UP000279307">
    <property type="component" value="Chromosome 4"/>
</dbReference>
<protein>
    <submittedName>
        <fullName evidence="1">Uncharacterized protein</fullName>
    </submittedName>
</protein>
<sequence length="90" mass="10360">MYTLGEFVSTHTEADTDIRLTTAETKRAEESKRIATRKPCVLHLRRKNQHRQVGIDRQGNALQDAGRIWQVELFNSPNWSGMCYRGIGRS</sequence>
<gene>
    <name evidence="1" type="ORF">DMN91_003997</name>
</gene>
<dbReference type="EMBL" id="QOIP01000004">
    <property type="protein sequence ID" value="RLU23789.1"/>
    <property type="molecule type" value="Genomic_DNA"/>
</dbReference>
<evidence type="ECO:0000313" key="2">
    <source>
        <dbReference type="Proteomes" id="UP000279307"/>
    </source>
</evidence>
<organism evidence="1 2">
    <name type="scientific">Ooceraea biroi</name>
    <name type="common">Clonal raider ant</name>
    <name type="synonym">Cerapachys biroi</name>
    <dbReference type="NCBI Taxonomy" id="2015173"/>
    <lineage>
        <taxon>Eukaryota</taxon>
        <taxon>Metazoa</taxon>
        <taxon>Ecdysozoa</taxon>
        <taxon>Arthropoda</taxon>
        <taxon>Hexapoda</taxon>
        <taxon>Insecta</taxon>
        <taxon>Pterygota</taxon>
        <taxon>Neoptera</taxon>
        <taxon>Endopterygota</taxon>
        <taxon>Hymenoptera</taxon>
        <taxon>Apocrita</taxon>
        <taxon>Aculeata</taxon>
        <taxon>Formicoidea</taxon>
        <taxon>Formicidae</taxon>
        <taxon>Dorylinae</taxon>
        <taxon>Ooceraea</taxon>
    </lineage>
</organism>
<comment type="caution">
    <text evidence="1">The sequence shown here is derived from an EMBL/GenBank/DDBJ whole genome shotgun (WGS) entry which is preliminary data.</text>
</comment>